<dbReference type="InterPro" id="IPR001969">
    <property type="entry name" value="Aspartic_peptidase_AS"/>
</dbReference>
<keyword evidence="3" id="KW-1185">Reference proteome</keyword>
<evidence type="ECO:0000313" key="2">
    <source>
        <dbReference type="EMBL" id="KAJ1110233.1"/>
    </source>
</evidence>
<dbReference type="AlphaFoldDB" id="A0AAV7NAM3"/>
<organism evidence="2 3">
    <name type="scientific">Pleurodeles waltl</name>
    <name type="common">Iberian ribbed newt</name>
    <dbReference type="NCBI Taxonomy" id="8319"/>
    <lineage>
        <taxon>Eukaryota</taxon>
        <taxon>Metazoa</taxon>
        <taxon>Chordata</taxon>
        <taxon>Craniata</taxon>
        <taxon>Vertebrata</taxon>
        <taxon>Euteleostomi</taxon>
        <taxon>Amphibia</taxon>
        <taxon>Batrachia</taxon>
        <taxon>Caudata</taxon>
        <taxon>Salamandroidea</taxon>
        <taxon>Salamandridae</taxon>
        <taxon>Pleurodelinae</taxon>
        <taxon>Pleurodeles</taxon>
    </lineage>
</organism>
<evidence type="ECO:0000313" key="3">
    <source>
        <dbReference type="Proteomes" id="UP001066276"/>
    </source>
</evidence>
<dbReference type="Gene3D" id="2.40.70.10">
    <property type="entry name" value="Acid Proteases"/>
    <property type="match status" value="1"/>
</dbReference>
<protein>
    <submittedName>
        <fullName evidence="2">Uncharacterized protein</fullName>
    </submittedName>
</protein>
<dbReference type="Proteomes" id="UP001066276">
    <property type="component" value="Chromosome 9"/>
</dbReference>
<dbReference type="PROSITE" id="PS00141">
    <property type="entry name" value="ASP_PROTEASE"/>
    <property type="match status" value="1"/>
</dbReference>
<dbReference type="EMBL" id="JANPWB010000013">
    <property type="protein sequence ID" value="KAJ1110233.1"/>
    <property type="molecule type" value="Genomic_DNA"/>
</dbReference>
<evidence type="ECO:0000256" key="1">
    <source>
        <dbReference type="SAM" id="MobiDB-lite"/>
    </source>
</evidence>
<reference evidence="2" key="1">
    <citation type="journal article" date="2022" name="bioRxiv">
        <title>Sequencing and chromosome-scale assembly of the giantPleurodeles waltlgenome.</title>
        <authorList>
            <person name="Brown T."/>
            <person name="Elewa A."/>
            <person name="Iarovenko S."/>
            <person name="Subramanian E."/>
            <person name="Araus A.J."/>
            <person name="Petzold A."/>
            <person name="Susuki M."/>
            <person name="Suzuki K.-i.T."/>
            <person name="Hayashi T."/>
            <person name="Toyoda A."/>
            <person name="Oliveira C."/>
            <person name="Osipova E."/>
            <person name="Leigh N.D."/>
            <person name="Simon A."/>
            <person name="Yun M.H."/>
        </authorList>
    </citation>
    <scope>NUCLEOTIDE SEQUENCE</scope>
    <source>
        <strain evidence="2">20211129_DDA</strain>
        <tissue evidence="2">Liver</tissue>
    </source>
</reference>
<dbReference type="SUPFAM" id="SSF50630">
    <property type="entry name" value="Acid proteases"/>
    <property type="match status" value="1"/>
</dbReference>
<dbReference type="GO" id="GO:0004190">
    <property type="term" value="F:aspartic-type endopeptidase activity"/>
    <property type="evidence" value="ECO:0007669"/>
    <property type="project" value="InterPro"/>
</dbReference>
<feature type="region of interest" description="Disordered" evidence="1">
    <location>
        <begin position="1"/>
        <end position="27"/>
    </location>
</feature>
<dbReference type="InterPro" id="IPR021109">
    <property type="entry name" value="Peptidase_aspartic_dom_sf"/>
</dbReference>
<name>A0AAV7NAM3_PLEWA</name>
<gene>
    <name evidence="2" type="ORF">NDU88_007588</name>
</gene>
<dbReference type="GO" id="GO:0006508">
    <property type="term" value="P:proteolysis"/>
    <property type="evidence" value="ECO:0007669"/>
    <property type="project" value="InterPro"/>
</dbReference>
<feature type="compositionally biased region" description="Basic and acidic residues" evidence="1">
    <location>
        <begin position="1"/>
        <end position="16"/>
    </location>
</feature>
<proteinExistence type="predicted"/>
<comment type="caution">
    <text evidence="2">The sequence shown here is derived from an EMBL/GenBank/DDBJ whole genome shotgun (WGS) entry which is preliminary data.</text>
</comment>
<accession>A0AAV7NAM3</accession>
<sequence length="98" mass="11095">MRLHPNSEKDPQKSECRGCPQVTQEESNMDDYELEVAVHIIHTEKQKKRAAAVPPHAQVQIWTQLLTALVDTGASINLMSHELYSSLMDLLKLKTTQV</sequence>